<name>A0A9K3M4V3_9STRA</name>
<dbReference type="AlphaFoldDB" id="A0A9K3M4V3"/>
<protein>
    <submittedName>
        <fullName evidence="1">Uncharacterized protein</fullName>
    </submittedName>
</protein>
<dbReference type="EMBL" id="JAGRRH010000001">
    <property type="protein sequence ID" value="KAG7373788.1"/>
    <property type="molecule type" value="Genomic_DNA"/>
</dbReference>
<accession>A0A9K3M4V3</accession>
<organism evidence="1 2">
    <name type="scientific">Nitzschia inconspicua</name>
    <dbReference type="NCBI Taxonomy" id="303405"/>
    <lineage>
        <taxon>Eukaryota</taxon>
        <taxon>Sar</taxon>
        <taxon>Stramenopiles</taxon>
        <taxon>Ochrophyta</taxon>
        <taxon>Bacillariophyta</taxon>
        <taxon>Bacillariophyceae</taxon>
        <taxon>Bacillariophycidae</taxon>
        <taxon>Bacillariales</taxon>
        <taxon>Bacillariaceae</taxon>
        <taxon>Nitzschia</taxon>
    </lineage>
</organism>
<gene>
    <name evidence="1" type="ORF">IV203_012883</name>
</gene>
<keyword evidence="2" id="KW-1185">Reference proteome</keyword>
<reference evidence="1" key="1">
    <citation type="journal article" date="2021" name="Sci. Rep.">
        <title>Diploid genomic architecture of Nitzschia inconspicua, an elite biomass production diatom.</title>
        <authorList>
            <person name="Oliver A."/>
            <person name="Podell S."/>
            <person name="Pinowska A."/>
            <person name="Traller J.C."/>
            <person name="Smith S.R."/>
            <person name="McClure R."/>
            <person name="Beliaev A."/>
            <person name="Bohutskyi P."/>
            <person name="Hill E.A."/>
            <person name="Rabines A."/>
            <person name="Zheng H."/>
            <person name="Allen L.Z."/>
            <person name="Kuo A."/>
            <person name="Grigoriev I.V."/>
            <person name="Allen A.E."/>
            <person name="Hazlebeck D."/>
            <person name="Allen E.E."/>
        </authorList>
    </citation>
    <scope>NUCLEOTIDE SEQUENCE</scope>
    <source>
        <strain evidence="1">Hildebrandi</strain>
    </source>
</reference>
<evidence type="ECO:0000313" key="2">
    <source>
        <dbReference type="Proteomes" id="UP000693970"/>
    </source>
</evidence>
<proteinExistence type="predicted"/>
<dbReference type="Proteomes" id="UP000693970">
    <property type="component" value="Unassembled WGS sequence"/>
</dbReference>
<dbReference type="OrthoDB" id="10055257at2759"/>
<comment type="caution">
    <text evidence="1">The sequence shown here is derived from an EMBL/GenBank/DDBJ whole genome shotgun (WGS) entry which is preliminary data.</text>
</comment>
<evidence type="ECO:0000313" key="1">
    <source>
        <dbReference type="EMBL" id="KAG7373788.1"/>
    </source>
</evidence>
<reference evidence="1" key="2">
    <citation type="submission" date="2021-04" db="EMBL/GenBank/DDBJ databases">
        <authorList>
            <person name="Podell S."/>
        </authorList>
    </citation>
    <scope>NUCLEOTIDE SEQUENCE</scope>
    <source>
        <strain evidence="1">Hildebrandi</strain>
    </source>
</reference>
<sequence length="514" mass="56903">MPNSVLLLDAVDNGLIPRSMFSAMDDGSPCGTIQGESSITSNLSVPQNSNLLTIEGIFTPSDGTLTNDNIEVTLYGVNGRQGSSSIKADGSFQIVLNDPLPGVVPYFLSFTPKDCNEGSTRKHRQLQVASPGIALLYVENANIVTVGQLTITLTWSDDYSDVDLHIIEPGGNKVFFGSKCGDSCPEDAGSCDFVSPDLAGSCTYLDRDDVDGRGPEHYYARNPKAGTCKVYVNMWNRHNVDYIPVTWTLSAKVGTKTVWTETGTFDNTRDLYNRDNDAYEKMFGPFEMDTTTIEKETEKYIKFQTALFLMLQEISAESGMTRRKLTANDEPGPVDIVPGDEFPLAATDWFPVTDVDAESLFERVLDEVFGDNAALDDFREMIQAEGDGDWESNYFFADEDMLAAVEECMLYQNYLDRAVCAGQFVRSVMQRYVAEGSPMKVCRHDAVANAGLLRELGFTSFTEAVPGSQNKWRYFHSGSVQEFLGMGHIWLGVTIDGNNYLLDAFNDRYIQIGI</sequence>